<feature type="domain" description="HTH deoR-type" evidence="8">
    <location>
        <begin position="11"/>
        <end position="66"/>
    </location>
</feature>
<dbReference type="InterPro" id="IPR050313">
    <property type="entry name" value="Carb_Metab_HTH_regulators"/>
</dbReference>
<dbReference type="RefSeq" id="WP_007576699.1">
    <property type="nucleotide sequence ID" value="NZ_AGUD01000240.1"/>
</dbReference>
<organism evidence="9 10">
    <name type="scientific">Patulibacter medicamentivorans</name>
    <dbReference type="NCBI Taxonomy" id="1097667"/>
    <lineage>
        <taxon>Bacteria</taxon>
        <taxon>Bacillati</taxon>
        <taxon>Actinomycetota</taxon>
        <taxon>Thermoleophilia</taxon>
        <taxon>Solirubrobacterales</taxon>
        <taxon>Patulibacteraceae</taxon>
        <taxon>Patulibacter</taxon>
    </lineage>
</organism>
<dbReference type="Proteomes" id="UP000005143">
    <property type="component" value="Unassembled WGS sequence"/>
</dbReference>
<evidence type="ECO:0000259" key="8">
    <source>
        <dbReference type="PROSITE" id="PS51000"/>
    </source>
</evidence>
<dbReference type="Gene3D" id="1.10.10.10">
    <property type="entry name" value="Winged helix-like DNA-binding domain superfamily/Winged helix DNA-binding domain"/>
    <property type="match status" value="1"/>
</dbReference>
<comment type="function">
    <text evidence="6">Repressor of the lactose catabolism operon. Galactose-6-phosphate is the inducer.</text>
</comment>
<dbReference type="Pfam" id="PF00455">
    <property type="entry name" value="DeoRC"/>
    <property type="match status" value="1"/>
</dbReference>
<dbReference type="PANTHER" id="PTHR30363">
    <property type="entry name" value="HTH-TYPE TRANSCRIPTIONAL REGULATOR SRLR-RELATED"/>
    <property type="match status" value="1"/>
</dbReference>
<evidence type="ECO:0000256" key="1">
    <source>
        <dbReference type="ARBA" id="ARBA00021390"/>
    </source>
</evidence>
<evidence type="ECO:0000256" key="2">
    <source>
        <dbReference type="ARBA" id="ARBA00022491"/>
    </source>
</evidence>
<dbReference type="InterPro" id="IPR014036">
    <property type="entry name" value="DeoR-like_C"/>
</dbReference>
<proteinExistence type="predicted"/>
<evidence type="ECO:0000256" key="6">
    <source>
        <dbReference type="ARBA" id="ARBA00024937"/>
    </source>
</evidence>
<accession>H0E882</accession>
<dbReference type="PROSITE" id="PS00894">
    <property type="entry name" value="HTH_DEOR_1"/>
    <property type="match status" value="1"/>
</dbReference>
<keyword evidence="4" id="KW-0238">DNA-binding</keyword>
<reference evidence="9 10" key="1">
    <citation type="journal article" date="2013" name="Biodegradation">
        <title>Quantitative proteomic analysis of ibuprofen-degrading Patulibacter sp. strain I11.</title>
        <authorList>
            <person name="Almeida B."/>
            <person name="Kjeldal H."/>
            <person name="Lolas I."/>
            <person name="Knudsen A.D."/>
            <person name="Carvalho G."/>
            <person name="Nielsen K.L."/>
            <person name="Barreto Crespo M.T."/>
            <person name="Stensballe A."/>
            <person name="Nielsen J.L."/>
        </authorList>
    </citation>
    <scope>NUCLEOTIDE SEQUENCE [LARGE SCALE GENOMIC DNA]</scope>
    <source>
        <strain evidence="9 10">I11</strain>
    </source>
</reference>
<evidence type="ECO:0000313" key="9">
    <source>
        <dbReference type="EMBL" id="EHN10147.1"/>
    </source>
</evidence>
<dbReference type="GO" id="GO:0003677">
    <property type="term" value="F:DNA binding"/>
    <property type="evidence" value="ECO:0007669"/>
    <property type="project" value="UniProtKB-KW"/>
</dbReference>
<dbReference type="PRINTS" id="PR00037">
    <property type="entry name" value="HTHLACR"/>
</dbReference>
<keyword evidence="10" id="KW-1185">Reference proteome</keyword>
<dbReference type="Pfam" id="PF08220">
    <property type="entry name" value="HTH_DeoR"/>
    <property type="match status" value="1"/>
</dbReference>
<gene>
    <name evidence="9" type="ORF">PAI11_30400</name>
</gene>
<dbReference type="GO" id="GO:0003700">
    <property type="term" value="F:DNA-binding transcription factor activity"/>
    <property type="evidence" value="ECO:0007669"/>
    <property type="project" value="InterPro"/>
</dbReference>
<dbReference type="SMART" id="SM01134">
    <property type="entry name" value="DeoRC"/>
    <property type="match status" value="1"/>
</dbReference>
<comment type="caution">
    <text evidence="9">The sequence shown here is derived from an EMBL/GenBank/DDBJ whole genome shotgun (WGS) entry which is preliminary data.</text>
</comment>
<evidence type="ECO:0000256" key="7">
    <source>
        <dbReference type="SAM" id="MobiDB-lite"/>
    </source>
</evidence>
<protein>
    <recommendedName>
        <fullName evidence="1">Lactose phosphotransferase system repressor</fullName>
    </recommendedName>
</protein>
<dbReference type="PANTHER" id="PTHR30363:SF4">
    <property type="entry name" value="GLYCEROL-3-PHOSPHATE REGULON REPRESSOR"/>
    <property type="match status" value="1"/>
</dbReference>
<dbReference type="InterPro" id="IPR018356">
    <property type="entry name" value="Tscrpt_reg_HTH_DeoR_CS"/>
</dbReference>
<evidence type="ECO:0000313" key="10">
    <source>
        <dbReference type="Proteomes" id="UP000005143"/>
    </source>
</evidence>
<dbReference type="SMART" id="SM00420">
    <property type="entry name" value="HTH_DEOR"/>
    <property type="match status" value="1"/>
</dbReference>
<dbReference type="InterPro" id="IPR036388">
    <property type="entry name" value="WH-like_DNA-bd_sf"/>
</dbReference>
<dbReference type="SUPFAM" id="SSF100950">
    <property type="entry name" value="NagB/RpiA/CoA transferase-like"/>
    <property type="match status" value="1"/>
</dbReference>
<sequence>MTSGVYRRYAPAERRRRMVALLRKRRSVTIAELEEQFGVSAMTARRDLAMLETRGLVSRTWGGATMPSPVSSEQPFAERRDQDAETKRRIADIALRMIEPHETVIVDGSTTAWFLIERIVGEQLPCTIITNSLAVMELAADAGPQVQLVAVGGLLRPSSRSFVGPATIRGLGELYADRAFLSVHGIGPDGAMTDPDPLEAEVKQAILGQSKEAVLLVQQPKFGAIAQNRIAALADVSHAVGVDLEDDAVAVLADAGVQLHRDAA</sequence>
<dbReference type="SUPFAM" id="SSF46785">
    <property type="entry name" value="Winged helix' DNA-binding domain"/>
    <property type="match status" value="1"/>
</dbReference>
<keyword evidence="3" id="KW-0805">Transcription regulation</keyword>
<dbReference type="PROSITE" id="PS51000">
    <property type="entry name" value="HTH_DEOR_2"/>
    <property type="match status" value="1"/>
</dbReference>
<keyword evidence="2" id="KW-0678">Repressor</keyword>
<keyword evidence="5" id="KW-0804">Transcription</keyword>
<evidence type="ECO:0000256" key="4">
    <source>
        <dbReference type="ARBA" id="ARBA00023125"/>
    </source>
</evidence>
<evidence type="ECO:0000256" key="5">
    <source>
        <dbReference type="ARBA" id="ARBA00023163"/>
    </source>
</evidence>
<dbReference type="InterPro" id="IPR036390">
    <property type="entry name" value="WH_DNA-bd_sf"/>
</dbReference>
<dbReference type="InterPro" id="IPR037171">
    <property type="entry name" value="NagB/RpiA_transferase-like"/>
</dbReference>
<dbReference type="Gene3D" id="3.40.50.1360">
    <property type="match status" value="1"/>
</dbReference>
<dbReference type="EMBL" id="AGUD01000240">
    <property type="protein sequence ID" value="EHN10147.1"/>
    <property type="molecule type" value="Genomic_DNA"/>
</dbReference>
<dbReference type="AlphaFoldDB" id="H0E882"/>
<dbReference type="InterPro" id="IPR001034">
    <property type="entry name" value="DeoR_HTH"/>
</dbReference>
<feature type="region of interest" description="Disordered" evidence="7">
    <location>
        <begin position="62"/>
        <end position="83"/>
    </location>
</feature>
<dbReference type="OrthoDB" id="7688673at2"/>
<name>H0E882_9ACTN</name>
<evidence type="ECO:0000256" key="3">
    <source>
        <dbReference type="ARBA" id="ARBA00023015"/>
    </source>
</evidence>